<sequence length="64" mass="7305">MYLYQIPIIILVSVICIELIIMLIIVSKFGAIVMDILAVIQIVIFSKYMSRCEIKNILIAFKGE</sequence>
<dbReference type="Proteomes" id="UP000481454">
    <property type="component" value="Unassembled WGS sequence"/>
</dbReference>
<name>A0AAP6WN72_CLOPF</name>
<gene>
    <name evidence="2" type="ORF">G6Z34_10585</name>
</gene>
<evidence type="ECO:0000313" key="2">
    <source>
        <dbReference type="EMBL" id="NGU30554.1"/>
    </source>
</evidence>
<protein>
    <submittedName>
        <fullName evidence="2">Uncharacterized protein</fullName>
    </submittedName>
</protein>
<dbReference type="AlphaFoldDB" id="A0AAP6WN72"/>
<proteinExistence type="predicted"/>
<organism evidence="2 3">
    <name type="scientific">Clostridium perfringens</name>
    <dbReference type="NCBI Taxonomy" id="1502"/>
    <lineage>
        <taxon>Bacteria</taxon>
        <taxon>Bacillati</taxon>
        <taxon>Bacillota</taxon>
        <taxon>Clostridia</taxon>
        <taxon>Eubacteriales</taxon>
        <taxon>Clostridiaceae</taxon>
        <taxon>Clostridium</taxon>
    </lineage>
</organism>
<keyword evidence="1" id="KW-0472">Membrane</keyword>
<evidence type="ECO:0000256" key="1">
    <source>
        <dbReference type="SAM" id="Phobius"/>
    </source>
</evidence>
<keyword evidence="1" id="KW-0812">Transmembrane</keyword>
<dbReference type="RefSeq" id="WP_042265861.1">
    <property type="nucleotide sequence ID" value="NZ_CATNWT010000001.1"/>
</dbReference>
<feature type="transmembrane region" description="Helical" evidence="1">
    <location>
        <begin position="32"/>
        <end position="49"/>
    </location>
</feature>
<feature type="transmembrane region" description="Helical" evidence="1">
    <location>
        <begin position="6"/>
        <end position="25"/>
    </location>
</feature>
<reference evidence="2 3" key="1">
    <citation type="submission" date="2020-02" db="EMBL/GenBank/DDBJ databases">
        <title>Genomic Insights into the Phylogeny and Genetic Plasticity of the Human and Animal Enteric Pathogen Clostridium perfringens.</title>
        <authorList>
            <person name="Feng Y."/>
            <person name="Hu Y."/>
        </authorList>
    </citation>
    <scope>NUCLEOTIDE SEQUENCE [LARGE SCALE GENOMIC DNA]</scope>
    <source>
        <strain evidence="2 3">CP-40</strain>
    </source>
</reference>
<dbReference type="EMBL" id="JAALLZ010000003">
    <property type="protein sequence ID" value="NGU30554.1"/>
    <property type="molecule type" value="Genomic_DNA"/>
</dbReference>
<evidence type="ECO:0000313" key="3">
    <source>
        <dbReference type="Proteomes" id="UP000481454"/>
    </source>
</evidence>
<keyword evidence="1" id="KW-1133">Transmembrane helix</keyword>
<accession>A0AAP6WN72</accession>
<comment type="caution">
    <text evidence="2">The sequence shown here is derived from an EMBL/GenBank/DDBJ whole genome shotgun (WGS) entry which is preliminary data.</text>
</comment>